<evidence type="ECO:0000256" key="9">
    <source>
        <dbReference type="RuleBase" id="RU003624"/>
    </source>
</evidence>
<comment type="similarity">
    <text evidence="1 8 9">Belongs to the universal ribosomal protein uS3 family.</text>
</comment>
<dbReference type="InterPro" id="IPR004044">
    <property type="entry name" value="KH_dom_type_2"/>
</dbReference>
<protein>
    <recommendedName>
        <fullName evidence="7 8">Small ribosomal subunit protein uS3</fullName>
    </recommendedName>
</protein>
<keyword evidence="3 8" id="KW-0694">RNA-binding</keyword>
<dbReference type="PROSITE" id="PS00548">
    <property type="entry name" value="RIBOSOMAL_S3"/>
    <property type="match status" value="1"/>
</dbReference>
<evidence type="ECO:0000313" key="13">
    <source>
        <dbReference type="Proteomes" id="UP000287224"/>
    </source>
</evidence>
<comment type="function">
    <text evidence="6 8">Binds the lower part of the 30S subunit head. Binds mRNA in the 70S ribosome, positioning it for translation.</text>
</comment>
<dbReference type="RefSeq" id="WP_126595699.1">
    <property type="nucleotide sequence ID" value="NZ_BIFQ01000001.1"/>
</dbReference>
<dbReference type="FunFam" id="3.30.1140.32:FF:000002">
    <property type="entry name" value="30S ribosomal protein S3"/>
    <property type="match status" value="1"/>
</dbReference>
<dbReference type="InterPro" id="IPR018280">
    <property type="entry name" value="Ribosomal_uS3_CS"/>
</dbReference>
<dbReference type="PANTHER" id="PTHR11760:SF19">
    <property type="entry name" value="SMALL RIBOSOMAL SUBUNIT PROTEIN US3C"/>
    <property type="match status" value="1"/>
</dbReference>
<name>A0A401ZCH7_9CHLR</name>
<organism evidence="12 13">
    <name type="scientific">Dictyobacter aurantiacus</name>
    <dbReference type="NCBI Taxonomy" id="1936993"/>
    <lineage>
        <taxon>Bacteria</taxon>
        <taxon>Bacillati</taxon>
        <taxon>Chloroflexota</taxon>
        <taxon>Ktedonobacteria</taxon>
        <taxon>Ktedonobacterales</taxon>
        <taxon>Dictyobacteraceae</taxon>
        <taxon>Dictyobacter</taxon>
    </lineage>
</organism>
<evidence type="ECO:0000259" key="11">
    <source>
        <dbReference type="PROSITE" id="PS50823"/>
    </source>
</evidence>
<evidence type="ECO:0000256" key="5">
    <source>
        <dbReference type="ARBA" id="ARBA00023274"/>
    </source>
</evidence>
<dbReference type="PANTHER" id="PTHR11760">
    <property type="entry name" value="30S/40S RIBOSOMAL PROTEIN S3"/>
    <property type="match status" value="1"/>
</dbReference>
<dbReference type="InterPro" id="IPR004087">
    <property type="entry name" value="KH_dom"/>
</dbReference>
<sequence>MGHKVHPNGFRLGVVRGWQSRWYAERDYKDILAEDFKIRQIINKELANASVSKIEIERTAADQVLVRVHTAKPGIVIGKSGEKVDRLRNLLESRTKKRRVRMDIIEIRQPELDALLVGRSIAEQLEKRVSFRRAMKQAVQKTMRANAKGVRIICGGRLGGAEIARTEKEFEGSVPLQTLRADIDYGQTEAHTTFGVIGIKVWIYKGDILPSKRRELAEAQVEAAAQQTYAPRDRGERRGGERRGRGERPQGGERGPRTPGDRPRGGDRGPRPQGDRPQRPPRPAGDRPQGERSPRPQGGDRGPRPQGDRPQRPPRQPRPEQQAPVSENTAPAVTPAETTPSTPDSGTTQSE</sequence>
<keyword evidence="13" id="KW-1185">Reference proteome</keyword>
<dbReference type="Pfam" id="PF07650">
    <property type="entry name" value="KH_2"/>
    <property type="match status" value="1"/>
</dbReference>
<keyword evidence="5 8" id="KW-0687">Ribonucleoprotein</keyword>
<gene>
    <name evidence="8" type="primary">rpsC</name>
    <name evidence="12" type="ORF">KDAU_18880</name>
</gene>
<evidence type="ECO:0000256" key="3">
    <source>
        <dbReference type="ARBA" id="ARBA00022884"/>
    </source>
</evidence>
<dbReference type="PROSITE" id="PS50823">
    <property type="entry name" value="KH_TYPE_2"/>
    <property type="match status" value="1"/>
</dbReference>
<dbReference type="InterPro" id="IPR057258">
    <property type="entry name" value="Ribosomal_uS3"/>
</dbReference>
<evidence type="ECO:0000256" key="1">
    <source>
        <dbReference type="ARBA" id="ARBA00010761"/>
    </source>
</evidence>
<accession>A0A401ZCH7</accession>
<dbReference type="InterPro" id="IPR009019">
    <property type="entry name" value="KH_sf_prok-type"/>
</dbReference>
<dbReference type="Gene3D" id="3.30.1140.32">
    <property type="entry name" value="Ribosomal protein S3, C-terminal domain"/>
    <property type="match status" value="1"/>
</dbReference>
<evidence type="ECO:0000256" key="7">
    <source>
        <dbReference type="ARBA" id="ARBA00035257"/>
    </source>
</evidence>
<dbReference type="Pfam" id="PF00189">
    <property type="entry name" value="Ribosomal_S3_C"/>
    <property type="match status" value="1"/>
</dbReference>
<evidence type="ECO:0000313" key="12">
    <source>
        <dbReference type="EMBL" id="GCE04559.1"/>
    </source>
</evidence>
<dbReference type="GO" id="GO:0022627">
    <property type="term" value="C:cytosolic small ribosomal subunit"/>
    <property type="evidence" value="ECO:0007669"/>
    <property type="project" value="TreeGrafter"/>
</dbReference>
<dbReference type="GO" id="GO:0006412">
    <property type="term" value="P:translation"/>
    <property type="evidence" value="ECO:0007669"/>
    <property type="project" value="UniProtKB-UniRule"/>
</dbReference>
<feature type="domain" description="KH type-2" evidence="11">
    <location>
        <begin position="38"/>
        <end position="108"/>
    </location>
</feature>
<keyword evidence="4 8" id="KW-0689">Ribosomal protein</keyword>
<dbReference type="OrthoDB" id="9806396at2"/>
<dbReference type="GO" id="GO:0003729">
    <property type="term" value="F:mRNA binding"/>
    <property type="evidence" value="ECO:0007669"/>
    <property type="project" value="UniProtKB-UniRule"/>
</dbReference>
<dbReference type="SUPFAM" id="SSF54821">
    <property type="entry name" value="Ribosomal protein S3 C-terminal domain"/>
    <property type="match status" value="1"/>
</dbReference>
<dbReference type="FunFam" id="3.30.300.20:FF:000001">
    <property type="entry name" value="30S ribosomal protein S3"/>
    <property type="match status" value="1"/>
</dbReference>
<keyword evidence="2 8" id="KW-0699">rRNA-binding</keyword>
<dbReference type="GO" id="GO:0019843">
    <property type="term" value="F:rRNA binding"/>
    <property type="evidence" value="ECO:0007669"/>
    <property type="project" value="UniProtKB-UniRule"/>
</dbReference>
<feature type="region of interest" description="Disordered" evidence="10">
    <location>
        <begin position="220"/>
        <end position="351"/>
    </location>
</feature>
<comment type="caution">
    <text evidence="12">The sequence shown here is derived from an EMBL/GenBank/DDBJ whole genome shotgun (WGS) entry which is preliminary data.</text>
</comment>
<proteinExistence type="inferred from homology"/>
<evidence type="ECO:0000256" key="10">
    <source>
        <dbReference type="SAM" id="MobiDB-lite"/>
    </source>
</evidence>
<evidence type="ECO:0000256" key="2">
    <source>
        <dbReference type="ARBA" id="ARBA00022730"/>
    </source>
</evidence>
<dbReference type="InterPro" id="IPR001351">
    <property type="entry name" value="Ribosomal_uS3_C"/>
</dbReference>
<reference evidence="13" key="1">
    <citation type="submission" date="2018-12" db="EMBL/GenBank/DDBJ databases">
        <title>Tengunoibacter tsumagoiensis gen. nov., sp. nov., Dictyobacter kobayashii sp. nov., D. alpinus sp. nov., and D. joshuensis sp. nov. and description of Dictyobacteraceae fam. nov. within the order Ktedonobacterales isolated from Tengu-no-mugimeshi.</title>
        <authorList>
            <person name="Wang C.M."/>
            <person name="Zheng Y."/>
            <person name="Sakai Y."/>
            <person name="Toyoda A."/>
            <person name="Minakuchi Y."/>
            <person name="Abe K."/>
            <person name="Yokota A."/>
            <person name="Yabe S."/>
        </authorList>
    </citation>
    <scope>NUCLEOTIDE SEQUENCE [LARGE SCALE GENOMIC DNA]</scope>
    <source>
        <strain evidence="13">S-27</strain>
    </source>
</reference>
<dbReference type="Gene3D" id="3.30.300.20">
    <property type="match status" value="1"/>
</dbReference>
<dbReference type="GO" id="GO:0003735">
    <property type="term" value="F:structural constituent of ribosome"/>
    <property type="evidence" value="ECO:0007669"/>
    <property type="project" value="InterPro"/>
</dbReference>
<dbReference type="InterPro" id="IPR005704">
    <property type="entry name" value="Ribosomal_uS3_bac-typ"/>
</dbReference>
<comment type="subunit">
    <text evidence="8">Part of the 30S ribosomal subunit. Forms a tight complex with proteins S10 and S14.</text>
</comment>
<feature type="compositionally biased region" description="Basic and acidic residues" evidence="10">
    <location>
        <begin position="301"/>
        <end position="311"/>
    </location>
</feature>
<dbReference type="InterPro" id="IPR015946">
    <property type="entry name" value="KH_dom-like_a/b"/>
</dbReference>
<dbReference type="AlphaFoldDB" id="A0A401ZCH7"/>
<dbReference type="SUPFAM" id="SSF54814">
    <property type="entry name" value="Prokaryotic type KH domain (KH-domain type II)"/>
    <property type="match status" value="1"/>
</dbReference>
<feature type="compositionally biased region" description="Low complexity" evidence="10">
    <location>
        <begin position="329"/>
        <end position="343"/>
    </location>
</feature>
<evidence type="ECO:0000256" key="4">
    <source>
        <dbReference type="ARBA" id="ARBA00022980"/>
    </source>
</evidence>
<dbReference type="Proteomes" id="UP000287224">
    <property type="component" value="Unassembled WGS sequence"/>
</dbReference>
<dbReference type="InterPro" id="IPR036419">
    <property type="entry name" value="Ribosomal_S3_C_sf"/>
</dbReference>
<evidence type="ECO:0000256" key="8">
    <source>
        <dbReference type="HAMAP-Rule" id="MF_01309"/>
    </source>
</evidence>
<feature type="compositionally biased region" description="Basic and acidic residues" evidence="10">
    <location>
        <begin position="231"/>
        <end position="294"/>
    </location>
</feature>
<dbReference type="CDD" id="cd02412">
    <property type="entry name" value="KH-II_30S_S3"/>
    <property type="match status" value="1"/>
</dbReference>
<evidence type="ECO:0000256" key="6">
    <source>
        <dbReference type="ARBA" id="ARBA00024998"/>
    </source>
</evidence>
<dbReference type="EMBL" id="BIFQ01000001">
    <property type="protein sequence ID" value="GCE04559.1"/>
    <property type="molecule type" value="Genomic_DNA"/>
</dbReference>
<dbReference type="NCBIfam" id="TIGR01009">
    <property type="entry name" value="rpsC_bact"/>
    <property type="match status" value="1"/>
</dbReference>
<dbReference type="SMART" id="SM00322">
    <property type="entry name" value="KH"/>
    <property type="match status" value="1"/>
</dbReference>
<dbReference type="HAMAP" id="MF_01309_B">
    <property type="entry name" value="Ribosomal_uS3_B"/>
    <property type="match status" value="1"/>
</dbReference>